<feature type="region of interest" description="Disordered" evidence="8">
    <location>
        <begin position="486"/>
        <end position="509"/>
    </location>
</feature>
<dbReference type="GO" id="GO:0005524">
    <property type="term" value="F:ATP binding"/>
    <property type="evidence" value="ECO:0007669"/>
    <property type="project" value="UniProtKB-UniRule"/>
</dbReference>
<comment type="cofactor">
    <cofactor evidence="7">
        <name>Mg(2+)</name>
        <dbReference type="ChEBI" id="CHEBI:18420"/>
    </cofactor>
    <cofactor evidence="7">
        <name>Mn(2+)</name>
        <dbReference type="ChEBI" id="CHEBI:29035"/>
    </cofactor>
</comment>
<feature type="domain" description="PI3K/PI4K catalytic" evidence="9">
    <location>
        <begin position="117"/>
        <end position="446"/>
    </location>
</feature>
<dbReference type="GO" id="GO:0004430">
    <property type="term" value="F:1-phosphatidylinositol 4-kinase activity"/>
    <property type="evidence" value="ECO:0007669"/>
    <property type="project" value="UniProtKB-UniRule"/>
</dbReference>
<sequence length="550" mass="63512">MQQPVVSSNTYEWLKYQDEPHYDRRTEYSLNTIDSIGRWSTRFWNDALSQVSHLDAENENENENGHVNSGRQGSRIRIEYSVFQPSIKCGPVPKSLDTSGEFEAVVEDCVHAIEFAHFDLQRIEAGSSGSYFVFGSEVCTVRGVFKPKDEEPYGPFSPKWTKWLHRTFFPCFFGRSCLIPNLGYVAEAAASLLDRRLQVGLVPHTEIISLSSTSFYDYRNQWFCGFKPRVQAKLGSFQLFVHGFVSADAFLTSYPLPTMYRDQLLDPSGQEFHWNADTLKQFRLQLERLIILDYIMRNTDRGLDNWMVKVTRQQPEGERTGTDTGNQKWKVQLAAIDNGLAFPWKHPDEWRSFPYGWLFLPVSILNMPFSTETREHFLPRLLSTGWWEQSLQEFTHLFATDSEFKLSLWKKQWSVLKGQAFNVVETLKDPRCGPLELVKRTPSLVIDEFVEYTSYPAQETSLTLSLAESLPKNSSPMIFDSLPQEQQHLNPNPITNSNSNSNSISNSNSNLQLTLSNETENHLLKHLQRKTVIIERLEICNSKPPLFTWW</sequence>
<keyword evidence="5 7" id="KW-0067">ATP-binding</keyword>
<name>A0A0A8LCX4_9SACH</name>
<protein>
    <recommendedName>
        <fullName evidence="7">Phosphatidylinositol 4-kinase</fullName>
        <ecNumber evidence="7">2.7.1.67</ecNumber>
    </recommendedName>
</protein>
<keyword evidence="3 7" id="KW-0547">Nucleotide-binding</keyword>
<dbReference type="PANTHER" id="PTHR12865:SF1">
    <property type="entry name" value="PHOSPHATIDYLINOSITOL 4-KINASE TYPE 2"/>
    <property type="match status" value="1"/>
</dbReference>
<dbReference type="GO" id="GO:0000329">
    <property type="term" value="C:fungal-type vacuole membrane"/>
    <property type="evidence" value="ECO:0007669"/>
    <property type="project" value="TreeGrafter"/>
</dbReference>
<dbReference type="OrthoDB" id="3349449at2759"/>
<evidence type="ECO:0000256" key="5">
    <source>
        <dbReference type="ARBA" id="ARBA00022840"/>
    </source>
</evidence>
<evidence type="ECO:0000256" key="4">
    <source>
        <dbReference type="ARBA" id="ARBA00022777"/>
    </source>
</evidence>
<evidence type="ECO:0000313" key="11">
    <source>
        <dbReference type="Proteomes" id="UP000031516"/>
    </source>
</evidence>
<dbReference type="GO" id="GO:0046854">
    <property type="term" value="P:phosphatidylinositol phosphate biosynthetic process"/>
    <property type="evidence" value="ECO:0007669"/>
    <property type="project" value="UniProtKB-UniRule"/>
</dbReference>
<dbReference type="GO" id="GO:0005768">
    <property type="term" value="C:endosome"/>
    <property type="evidence" value="ECO:0007669"/>
    <property type="project" value="UniProtKB-UniRule"/>
</dbReference>
<evidence type="ECO:0000256" key="1">
    <source>
        <dbReference type="ARBA" id="ARBA00022475"/>
    </source>
</evidence>
<evidence type="ECO:0000256" key="2">
    <source>
        <dbReference type="ARBA" id="ARBA00022679"/>
    </source>
</evidence>
<comment type="similarity">
    <text evidence="7">Belongs to the PI3/PI4-kinase family.</text>
</comment>
<comment type="catalytic activity">
    <reaction evidence="7">
        <text>a 1,2-diacyl-sn-glycero-3-phospho-(1D-myo-inositol) + ATP = a 1,2-diacyl-sn-glycero-3-phospho-(1D-myo-inositol 4-phosphate) + ADP + H(+)</text>
        <dbReference type="Rhea" id="RHEA:19877"/>
        <dbReference type="ChEBI" id="CHEBI:15378"/>
        <dbReference type="ChEBI" id="CHEBI:30616"/>
        <dbReference type="ChEBI" id="CHEBI:57880"/>
        <dbReference type="ChEBI" id="CHEBI:58178"/>
        <dbReference type="ChEBI" id="CHEBI:456216"/>
        <dbReference type="EC" id="2.7.1.67"/>
    </reaction>
</comment>
<evidence type="ECO:0000313" key="10">
    <source>
        <dbReference type="EMBL" id="CDO96055.1"/>
    </source>
</evidence>
<proteinExistence type="inferred from homology"/>
<keyword evidence="11" id="KW-1185">Reference proteome</keyword>
<keyword evidence="1 7" id="KW-1003">Cell membrane</keyword>
<evidence type="ECO:0000256" key="3">
    <source>
        <dbReference type="ARBA" id="ARBA00022741"/>
    </source>
</evidence>
<dbReference type="InterPro" id="IPR000403">
    <property type="entry name" value="PI3/4_kinase_cat_dom"/>
</dbReference>
<dbReference type="AlphaFoldDB" id="A0A0A8LCX4"/>
<dbReference type="InterPro" id="IPR039756">
    <property type="entry name" value="Lsb6/PI4K2"/>
</dbReference>
<comment type="subcellular location">
    <subcellularLocation>
        <location evidence="7">Cell membrane</location>
        <topology evidence="7">Peripheral membrane protein</topology>
    </subcellularLocation>
    <subcellularLocation>
        <location evidence="7">Vacuole membrane</location>
        <topology evidence="7">Peripheral membrane protein</topology>
    </subcellularLocation>
</comment>
<evidence type="ECO:0000259" key="9">
    <source>
        <dbReference type="PROSITE" id="PS50290"/>
    </source>
</evidence>
<dbReference type="GO" id="GO:0007032">
    <property type="term" value="P:endosome organization"/>
    <property type="evidence" value="ECO:0007669"/>
    <property type="project" value="TreeGrafter"/>
</dbReference>
<feature type="compositionally biased region" description="Low complexity" evidence="8">
    <location>
        <begin position="489"/>
        <end position="509"/>
    </location>
</feature>
<dbReference type="EC" id="2.7.1.67" evidence="7"/>
<keyword evidence="4 7" id="KW-0418">Kinase</keyword>
<dbReference type="GO" id="GO:0005802">
    <property type="term" value="C:trans-Golgi network"/>
    <property type="evidence" value="ECO:0007669"/>
    <property type="project" value="TreeGrafter"/>
</dbReference>
<dbReference type="PROSITE" id="PS50290">
    <property type="entry name" value="PI3_4_KINASE_3"/>
    <property type="match status" value="1"/>
</dbReference>
<comment type="caution">
    <text evidence="10">The sequence shown here is derived from an EMBL/GenBank/DDBJ whole genome shotgun (WGS) entry which is preliminary data.</text>
</comment>
<dbReference type="GO" id="GO:0007030">
    <property type="term" value="P:Golgi organization"/>
    <property type="evidence" value="ECO:0007669"/>
    <property type="project" value="TreeGrafter"/>
</dbReference>
<gene>
    <name evidence="10" type="ORF">KLDO_g4275</name>
</gene>
<keyword evidence="2 7" id="KW-0808">Transferase</keyword>
<keyword evidence="6" id="KW-0472">Membrane</keyword>
<evidence type="ECO:0000256" key="6">
    <source>
        <dbReference type="ARBA" id="ARBA00023136"/>
    </source>
</evidence>
<dbReference type="Pfam" id="PF00454">
    <property type="entry name" value="PI3_PI4_kinase"/>
    <property type="match status" value="1"/>
</dbReference>
<evidence type="ECO:0000256" key="7">
    <source>
        <dbReference type="RuleBase" id="RU367084"/>
    </source>
</evidence>
<dbReference type="Proteomes" id="UP000031516">
    <property type="component" value="Unassembled WGS sequence"/>
</dbReference>
<accession>A0A0A8LCX4</accession>
<dbReference type="PANTHER" id="PTHR12865">
    <property type="entry name" value="PHOSPHATIDYLINOSITOL 4-KINASE TYPE-II"/>
    <property type="match status" value="1"/>
</dbReference>
<dbReference type="EMBL" id="CCBQ010000046">
    <property type="protein sequence ID" value="CDO96055.1"/>
    <property type="molecule type" value="Genomic_DNA"/>
</dbReference>
<reference evidence="10 11" key="1">
    <citation type="submission" date="2014-03" db="EMBL/GenBank/DDBJ databases">
        <title>The genome of Kluyveromyces dobzhanskii.</title>
        <authorList>
            <person name="Nystedt B."/>
            <person name="Astrom S."/>
        </authorList>
    </citation>
    <scope>NUCLEOTIDE SEQUENCE [LARGE SCALE GENOMIC DNA]</scope>
    <source>
        <strain evidence="10 11">CBS 2104</strain>
    </source>
</reference>
<organism evidence="10 11">
    <name type="scientific">Kluyveromyces dobzhanskii CBS 2104</name>
    <dbReference type="NCBI Taxonomy" id="1427455"/>
    <lineage>
        <taxon>Eukaryota</taxon>
        <taxon>Fungi</taxon>
        <taxon>Dikarya</taxon>
        <taxon>Ascomycota</taxon>
        <taxon>Saccharomycotina</taxon>
        <taxon>Saccharomycetes</taxon>
        <taxon>Saccharomycetales</taxon>
        <taxon>Saccharomycetaceae</taxon>
        <taxon>Kluyveromyces</taxon>
    </lineage>
</organism>
<dbReference type="GO" id="GO:0005886">
    <property type="term" value="C:plasma membrane"/>
    <property type="evidence" value="ECO:0007669"/>
    <property type="project" value="UniProtKB-SubCell"/>
</dbReference>
<evidence type="ECO:0000256" key="8">
    <source>
        <dbReference type="SAM" id="MobiDB-lite"/>
    </source>
</evidence>